<dbReference type="Pfam" id="PF15493">
    <property type="entry name" value="YrpD"/>
    <property type="match status" value="1"/>
</dbReference>
<sequence length="379" mass="41953">MKKIIKLFNMSILLSSLFFSPLTALAEVSNESESKGVTVYHLEEKTNGSSEKISQIITQAKEVVKEQRAEQSKYNLLKSISATDDTYASKLNYTYNYITFDDDFIYFYEESVSGTPELLIYDNENLVTTDNQPKSLASTQTDFISDGVGGKITITKTGSAGSYLSTSMTLPTLSQVSTNLNTYTPYNYGGFEYTSTNANSIGSWVADMGLQLYNNLGPSSNQYGWKPVVILKQLTAISTWTQYATAIDSVYNEGQYKNGYKVGTSPVMYFWYNYNGKVRMKVDGTTICPTRTGEKLEDTHNITIIESSASWNISTISRWKILSTVVSSDNTGKNKAVFSSIKVDGIAVDSSYFGTEQTDQASVTRSGNNVTIIVDSDTY</sequence>
<dbReference type="InterPro" id="IPR029143">
    <property type="entry name" value="YrpD"/>
</dbReference>
<evidence type="ECO:0000313" key="3">
    <source>
        <dbReference type="Proteomes" id="UP000567067"/>
    </source>
</evidence>
<evidence type="ECO:0000313" key="2">
    <source>
        <dbReference type="EMBL" id="MBA9086730.1"/>
    </source>
</evidence>
<comment type="caution">
    <text evidence="2">The sequence shown here is derived from an EMBL/GenBank/DDBJ whole genome shotgun (WGS) entry which is preliminary data.</text>
</comment>
<dbReference type="Proteomes" id="UP000567067">
    <property type="component" value="Unassembled WGS sequence"/>
</dbReference>
<keyword evidence="3" id="KW-1185">Reference proteome</keyword>
<dbReference type="AlphaFoldDB" id="A0A7W3SUY6"/>
<evidence type="ECO:0000256" key="1">
    <source>
        <dbReference type="SAM" id="SignalP"/>
    </source>
</evidence>
<organism evidence="2 3">
    <name type="scientific">Fontibacillus solani</name>
    <dbReference type="NCBI Taxonomy" id="1572857"/>
    <lineage>
        <taxon>Bacteria</taxon>
        <taxon>Bacillati</taxon>
        <taxon>Bacillota</taxon>
        <taxon>Bacilli</taxon>
        <taxon>Bacillales</taxon>
        <taxon>Paenibacillaceae</taxon>
        <taxon>Fontibacillus</taxon>
    </lineage>
</organism>
<dbReference type="EMBL" id="JACJIP010000021">
    <property type="protein sequence ID" value="MBA9086730.1"/>
    <property type="molecule type" value="Genomic_DNA"/>
</dbReference>
<name>A0A7W3SUY6_9BACL</name>
<protein>
    <submittedName>
        <fullName evidence="2">Uncharacterized protein</fullName>
    </submittedName>
</protein>
<reference evidence="2 3" key="1">
    <citation type="submission" date="2020-08" db="EMBL/GenBank/DDBJ databases">
        <title>Genomic Encyclopedia of Type Strains, Phase III (KMG-III): the genomes of soil and plant-associated and newly described type strains.</title>
        <authorList>
            <person name="Whitman W."/>
        </authorList>
    </citation>
    <scope>NUCLEOTIDE SEQUENCE [LARGE SCALE GENOMIC DNA]</scope>
    <source>
        <strain evidence="2 3">CECT 8693</strain>
    </source>
</reference>
<feature type="signal peptide" evidence="1">
    <location>
        <begin position="1"/>
        <end position="26"/>
    </location>
</feature>
<accession>A0A7W3SUY6</accession>
<dbReference type="InterPro" id="IPR038682">
    <property type="entry name" value="YrpD-like_sf"/>
</dbReference>
<gene>
    <name evidence="2" type="ORF">FHR92_003210</name>
</gene>
<dbReference type="RefSeq" id="WP_182537088.1">
    <property type="nucleotide sequence ID" value="NZ_JACJIP010000021.1"/>
</dbReference>
<keyword evidence="1" id="KW-0732">Signal</keyword>
<proteinExistence type="predicted"/>
<feature type="chain" id="PRO_5030693946" evidence="1">
    <location>
        <begin position="27"/>
        <end position="379"/>
    </location>
</feature>
<dbReference type="Gene3D" id="2.60.120.1270">
    <property type="match status" value="1"/>
</dbReference>